<dbReference type="Pfam" id="PF01774">
    <property type="entry name" value="UreD"/>
    <property type="match status" value="1"/>
</dbReference>
<keyword evidence="2" id="KW-0143">Chaperone</keyword>
<dbReference type="GeneID" id="120250680"/>
<dbReference type="RefSeq" id="XP_039115445.1">
    <property type="nucleotide sequence ID" value="XM_039259511.1"/>
</dbReference>
<accession>A0AB40AKE8</accession>
<organism evidence="3 4">
    <name type="scientific">Dioscorea cayennensis subsp. rotundata</name>
    <name type="common">White Guinea yam</name>
    <name type="synonym">Dioscorea rotundata</name>
    <dbReference type="NCBI Taxonomy" id="55577"/>
    <lineage>
        <taxon>Eukaryota</taxon>
        <taxon>Viridiplantae</taxon>
        <taxon>Streptophyta</taxon>
        <taxon>Embryophyta</taxon>
        <taxon>Tracheophyta</taxon>
        <taxon>Spermatophyta</taxon>
        <taxon>Magnoliopsida</taxon>
        <taxon>Liliopsida</taxon>
        <taxon>Dioscoreales</taxon>
        <taxon>Dioscoreaceae</taxon>
        <taxon>Dioscorea</taxon>
    </lineage>
</organism>
<protein>
    <submittedName>
        <fullName evidence="4">Urease accessory protein D isoform X1</fullName>
    </submittedName>
</protein>
<reference evidence="4" key="1">
    <citation type="submission" date="2025-08" db="UniProtKB">
        <authorList>
            <consortium name="RefSeq"/>
        </authorList>
    </citation>
    <scope>IDENTIFICATION</scope>
</reference>
<dbReference type="InterPro" id="IPR002669">
    <property type="entry name" value="UreD"/>
</dbReference>
<dbReference type="GO" id="GO:0016151">
    <property type="term" value="F:nickel cation binding"/>
    <property type="evidence" value="ECO:0007669"/>
    <property type="project" value="InterPro"/>
</dbReference>
<keyword evidence="3" id="KW-1185">Reference proteome</keyword>
<dbReference type="PANTHER" id="PTHR33643">
    <property type="entry name" value="UREASE ACCESSORY PROTEIN D"/>
    <property type="match status" value="1"/>
</dbReference>
<dbReference type="Proteomes" id="UP001515500">
    <property type="component" value="Chromosome 19"/>
</dbReference>
<dbReference type="AlphaFoldDB" id="A0AB40AKE8"/>
<dbReference type="HAMAP" id="MF_01384">
    <property type="entry name" value="UreD"/>
    <property type="match status" value="1"/>
</dbReference>
<proteinExistence type="inferred from homology"/>
<sequence length="297" mass="32735">MEETMAETGYIAVERVEGRSTVTRCFCKYPLKLIVPKKVAPSATDAVWIYSISYGGGIVSGDRVSCGLSVADDCTVALTTQASTKVYKSVDSKCSEQALEARVGRNAFLAVIPDPVTCFSTARYSQKQVFYVFPDSNLVVVDWITSGRHESGERWNFELYKSTNHIFGEGHQPLFIDSILLEERSGTSISKNMQGYQVIAMIIIMGPKLKHVQNQVLDEVKRMMSGHFRTPGPATGRSGLKHEPKKPELVASCSTFGPKVQVGVVVRVAAMTTESVYMFLRHHLASLEPLLGASPYR</sequence>
<name>A0AB40AKE8_DIOCR</name>
<evidence type="ECO:0000256" key="2">
    <source>
        <dbReference type="ARBA" id="ARBA00023186"/>
    </source>
</evidence>
<evidence type="ECO:0000313" key="4">
    <source>
        <dbReference type="RefSeq" id="XP_039115445.1"/>
    </source>
</evidence>
<evidence type="ECO:0000256" key="1">
    <source>
        <dbReference type="ARBA" id="ARBA00007177"/>
    </source>
</evidence>
<evidence type="ECO:0000313" key="3">
    <source>
        <dbReference type="Proteomes" id="UP001515500"/>
    </source>
</evidence>
<dbReference type="PANTHER" id="PTHR33643:SF1">
    <property type="entry name" value="UREASE ACCESSORY PROTEIN D"/>
    <property type="match status" value="1"/>
</dbReference>
<comment type="similarity">
    <text evidence="1">Belongs to the UreD family.</text>
</comment>
<gene>
    <name evidence="4" type="primary">LOC120250680</name>
</gene>